<reference evidence="10" key="1">
    <citation type="submission" date="2018-07" db="EMBL/GenBank/DDBJ databases">
        <authorList>
            <person name="Ashton P.M."/>
            <person name="Dallman T."/>
            <person name="Nair S."/>
            <person name="De Pinna E."/>
            <person name="Peters T."/>
            <person name="Grant K."/>
        </authorList>
    </citation>
    <scope>NUCLEOTIDE SEQUENCE</scope>
    <source>
        <strain evidence="10">368335</strain>
    </source>
</reference>
<dbReference type="GO" id="GO:0043137">
    <property type="term" value="P:DNA replication, removal of RNA primer"/>
    <property type="evidence" value="ECO:0007669"/>
    <property type="project" value="TreeGrafter"/>
</dbReference>
<organism evidence="10">
    <name type="scientific">Salmonella enterica subsp. enterica serovar Chester</name>
    <dbReference type="NCBI Taxonomy" id="149386"/>
    <lineage>
        <taxon>Bacteria</taxon>
        <taxon>Pseudomonadati</taxon>
        <taxon>Pseudomonadota</taxon>
        <taxon>Gammaproteobacteria</taxon>
        <taxon>Enterobacterales</taxon>
        <taxon>Enterobacteriaceae</taxon>
        <taxon>Salmonella</taxon>
    </lineage>
</organism>
<protein>
    <recommendedName>
        <fullName evidence="4">Ribonuclease HI</fullName>
        <ecNumber evidence="3">3.1.26.4</ecNumber>
    </recommendedName>
</protein>
<evidence type="ECO:0000256" key="4">
    <source>
        <dbReference type="ARBA" id="ARBA00016227"/>
    </source>
</evidence>
<evidence type="ECO:0000259" key="9">
    <source>
        <dbReference type="PROSITE" id="PS50879"/>
    </source>
</evidence>
<dbReference type="InterPro" id="IPR002156">
    <property type="entry name" value="RNaseH_domain"/>
</dbReference>
<dbReference type="InterPro" id="IPR036397">
    <property type="entry name" value="RNaseH_sf"/>
</dbReference>
<dbReference type="GO" id="GO:0004523">
    <property type="term" value="F:RNA-DNA hybrid ribonuclease activity"/>
    <property type="evidence" value="ECO:0007669"/>
    <property type="project" value="UniProtKB-EC"/>
</dbReference>
<dbReference type="SUPFAM" id="SSF53098">
    <property type="entry name" value="Ribonuclease H-like"/>
    <property type="match status" value="1"/>
</dbReference>
<dbReference type="PROSITE" id="PS50879">
    <property type="entry name" value="RNASE_H_1"/>
    <property type="match status" value="1"/>
</dbReference>
<feature type="domain" description="RNase H type-1" evidence="9">
    <location>
        <begin position="3"/>
        <end position="191"/>
    </location>
</feature>
<gene>
    <name evidence="10" type="ORF">CB695_22235</name>
</gene>
<keyword evidence="8" id="KW-0378">Hydrolase</keyword>
<dbReference type="Gene3D" id="3.30.420.10">
    <property type="entry name" value="Ribonuclease H-like superfamily/Ribonuclease H"/>
    <property type="match status" value="1"/>
</dbReference>
<dbReference type="AlphaFoldDB" id="A0A635RBK4"/>
<evidence type="ECO:0000256" key="3">
    <source>
        <dbReference type="ARBA" id="ARBA00012180"/>
    </source>
</evidence>
<dbReference type="PANTHER" id="PTHR10642:SF26">
    <property type="entry name" value="RIBONUCLEASE H1"/>
    <property type="match status" value="1"/>
</dbReference>
<comment type="caution">
    <text evidence="10">The sequence shown here is derived from an EMBL/GenBank/DDBJ whole genome shotgun (WGS) entry which is preliminary data.</text>
</comment>
<sequence length="503" mass="57517">MKNVDVAVLYTDGSHLTSPMGTGGGIHGYLFNKEEIVDGGVYRHPTIPEGITTSGYRQINKEEKLPALPDSVEFVDCVIPVPKHHHSDVAEIVAFLTVFEKAPFVAKNYVIYIDASYVVNTFNDWIDGWAKRDWRRADGTPIANLELVQRMWEIKKRLKREGKGIRVLKIKGHSGHYGNERADGLARKGSSISAHGEGLDYQAYWSADEIPEEQQEEIVSEGVNVAAFPDICVTKFCYPMVNEQHPTVKVNGENLYYMFGGNHAKQKDDIVFVGKYIPDAQFCVMFTREPWTNVYDLVNAHAAKAWEGVPRLRQFDPIAVVFNLFVKRKKFAEAAANGIPVDKMHFSEDKNLWMYEDLSISRILRPALLSYRCVTIRDELAEWLRDCLEGKSNVVLNDITDLLYDEKGKPTKDFYRNVDKGFDVSIKIPNGKVDVKTILTRAIDIPTRTEINRIKEPNGRFYIAVRRPERQYVEYALVYIGEKYHGLWCGYYSNKRILTDKEL</sequence>
<keyword evidence="5" id="KW-0540">Nuclease</keyword>
<comment type="catalytic activity">
    <reaction evidence="1">
        <text>Endonucleolytic cleavage to 5'-phosphomonoester.</text>
        <dbReference type="EC" id="3.1.26.4"/>
    </reaction>
</comment>
<evidence type="ECO:0000256" key="1">
    <source>
        <dbReference type="ARBA" id="ARBA00000077"/>
    </source>
</evidence>
<dbReference type="GO" id="GO:0003676">
    <property type="term" value="F:nucleic acid binding"/>
    <property type="evidence" value="ECO:0007669"/>
    <property type="project" value="InterPro"/>
</dbReference>
<evidence type="ECO:0000256" key="6">
    <source>
        <dbReference type="ARBA" id="ARBA00022723"/>
    </source>
</evidence>
<proteinExistence type="inferred from homology"/>
<evidence type="ECO:0000256" key="5">
    <source>
        <dbReference type="ARBA" id="ARBA00022722"/>
    </source>
</evidence>
<evidence type="ECO:0000256" key="7">
    <source>
        <dbReference type="ARBA" id="ARBA00022759"/>
    </source>
</evidence>
<accession>A0A635RBK4</accession>
<dbReference type="InterPro" id="IPR050092">
    <property type="entry name" value="RNase_H"/>
</dbReference>
<dbReference type="InterPro" id="IPR012337">
    <property type="entry name" value="RNaseH-like_sf"/>
</dbReference>
<name>A0A635RBK4_SALET</name>
<dbReference type="EC" id="3.1.26.4" evidence="3"/>
<keyword evidence="7" id="KW-0255">Endonuclease</keyword>
<dbReference type="PANTHER" id="PTHR10642">
    <property type="entry name" value="RIBONUCLEASE H1"/>
    <property type="match status" value="1"/>
</dbReference>
<dbReference type="GO" id="GO:0046872">
    <property type="term" value="F:metal ion binding"/>
    <property type="evidence" value="ECO:0007669"/>
    <property type="project" value="UniProtKB-KW"/>
</dbReference>
<dbReference type="Pfam" id="PF00075">
    <property type="entry name" value="RNase_H"/>
    <property type="match status" value="1"/>
</dbReference>
<evidence type="ECO:0000313" key="10">
    <source>
        <dbReference type="EMBL" id="EDH8304185.1"/>
    </source>
</evidence>
<dbReference type="EMBL" id="AAMIYH010000027">
    <property type="protein sequence ID" value="EDH8304185.1"/>
    <property type="molecule type" value="Genomic_DNA"/>
</dbReference>
<keyword evidence="6" id="KW-0479">Metal-binding</keyword>
<comment type="similarity">
    <text evidence="2">Belongs to the RNase H family.</text>
</comment>
<evidence type="ECO:0000256" key="8">
    <source>
        <dbReference type="ARBA" id="ARBA00022801"/>
    </source>
</evidence>
<evidence type="ECO:0000256" key="2">
    <source>
        <dbReference type="ARBA" id="ARBA00005300"/>
    </source>
</evidence>